<evidence type="ECO:0000256" key="9">
    <source>
        <dbReference type="ARBA" id="ARBA00039658"/>
    </source>
</evidence>
<evidence type="ECO:0000256" key="8">
    <source>
        <dbReference type="ARBA" id="ARBA00023268"/>
    </source>
</evidence>
<sequence length="1321" mass="149066">MAKFGPPEPFDFTQPAEWPIWRQRFSRFRVASKLALESGEVQVNSLLYSMGRDAEPIYGSFVFPAATEARPSPQFEYDLVLQKFDEHFVPKRNVIHDRACFHKRSQRAGETVEAFVRSLYELAQHCEFGGSKDEQIRDRIVIGLIDKDVSQKLQLEGDLTLDRAIQLARQSEQVKQQSAERVESTVNEVKQRHYNSMRRSYYQPRQVREQQHSESKPKCQRCNRVHDKRENCPARNKRCRKCNKLGHFEIVCKTKMLKEVRAEAVEDSDEDSFFIGELFLGVVTEPKTTVIEESGSDADWDIELLVNGSPVDFKIDTGADTTVMTETTFNKLQQRPKLIQCKPTVYSPGGKVKCMGKFLATTVYKGQKYQYSITVIKGQYASNLLGKTVAKRMGLVARVNKISSDLTEDVFGEIGLLNCEPVKIELTEDAVPYSVTTPRRVPFPLLPKVEKEIKRMLKLGIIEEVTEPTDWCAPMVPAPKRNKDEVRVCVDLKRLNKGVKRERYILPTLDDITPKLAGAKVFSTLDASSGFWQIPLEPSCQKLTTFITPMGRFCFRRLPFGITSAPEIFQRLMSTLLKGLEGTVVVMDDILVFGANKEEHDRRLDAVLQTIKASGLKLNRSKCHFGKNELQFFGHIISADGVKPDDGKVEAIARMPSPTNVEQLRQVLGLINYVGKFLPGLSTVLHPLSNLLKKETIWVWGEPQEQAFNKAKAMLVAAPALCYYDAGRPTVVSADASSYGLGAALLQDHEGELRPVAFCSRTLTDAEKRYSQIEKECLASVWACERFARYIQGMGHVRLQTDHKPLVPLINSYDLDKTPLRCQRLLMRLMRFNVTAEHVPGKQLVVADALSRHPLHGCPSETDSQVKAYVSNVVTSKPIKSHKLEEIRRATQRDPELQKAIIFIRQGWPRRMAKNSPLQGFYAARSHLSESDGLVLYHDRIVIPTALRPSVLDQLHEGHQGLTKCRERARSTVWWPNIGLQITHKVRSCIFCREHKPTQRREPLVTTPLPNGPWQKIAADLCELEGRNFLVVVDYFSRDIEIASLTTTTSRQVINKLKHMFVRWGIPLELVSDNGTQFTSSEFQDFKLSYGFTHTTSSPHYPQSNGAAERAVQTAKFILKQPDPCLALMSYRSTPIAATGASPAQLMTGRQIRTTVPVLEQTLLPSPVDRDTVCQRDAAAKNSYRFFYNRRHSARPLPELLPGQDVVVKLDGEKGWTTPAKVISKSKEPRSYLVEMANGNVTRRNRRHLQPVPGTADPEEPQQSTVPATPTTPTKVAVASQEPPVRQALPVPAPGSPLRPTTPVRVTSRGREIKVPLRFRD</sequence>
<dbReference type="InterPro" id="IPR043128">
    <property type="entry name" value="Rev_trsase/Diguanyl_cyclase"/>
</dbReference>
<evidence type="ECO:0000256" key="2">
    <source>
        <dbReference type="ARBA" id="ARBA00012180"/>
    </source>
</evidence>
<dbReference type="Gene3D" id="3.10.10.10">
    <property type="entry name" value="HIV Type 1 Reverse Transcriptase, subunit A, domain 1"/>
    <property type="match status" value="1"/>
</dbReference>
<reference evidence="15" key="1">
    <citation type="submission" date="2012-01" db="EMBL/GenBank/DDBJ databases">
        <title>The Genome Sequence of Oreochromis niloticus (Nile Tilapia).</title>
        <authorList>
            <consortium name="Broad Institute Genome Assembly Team"/>
            <consortium name="Broad Institute Sequencing Platform"/>
            <person name="Di Palma F."/>
            <person name="Johnson J."/>
            <person name="Lander E.S."/>
            <person name="Lindblad-Toh K."/>
        </authorList>
    </citation>
    <scope>NUCLEOTIDE SEQUENCE [LARGE SCALE GENOMIC DNA]</scope>
</reference>
<dbReference type="Gene3D" id="3.30.70.270">
    <property type="match status" value="2"/>
</dbReference>
<dbReference type="PROSITE" id="PS50175">
    <property type="entry name" value="ASP_PROT_RETROV"/>
    <property type="match status" value="1"/>
</dbReference>
<dbReference type="SUPFAM" id="SSF53098">
    <property type="entry name" value="Ribonuclease H-like"/>
    <property type="match status" value="1"/>
</dbReference>
<dbReference type="GeneTree" id="ENSGT00490000044642"/>
<dbReference type="GO" id="GO:0004190">
    <property type="term" value="F:aspartic-type endopeptidase activity"/>
    <property type="evidence" value="ECO:0007669"/>
    <property type="project" value="InterPro"/>
</dbReference>
<dbReference type="SUPFAM" id="SSF50630">
    <property type="entry name" value="Acid proteases"/>
    <property type="match status" value="1"/>
</dbReference>
<dbReference type="InParanoid" id="A0A669F008"/>
<comment type="similarity">
    <text evidence="1">Belongs to the beta type-B retroviral polymerase family. HERV class-II K(HML-2) pol subfamily.</text>
</comment>
<keyword evidence="5" id="KW-0540">Nuclease</keyword>
<dbReference type="FunFam" id="3.30.420.10:FF:000063">
    <property type="entry name" value="Retrovirus-related Pol polyprotein from transposon 297-like Protein"/>
    <property type="match status" value="1"/>
</dbReference>
<dbReference type="Gene3D" id="1.10.340.70">
    <property type="match status" value="1"/>
</dbReference>
<keyword evidence="4" id="KW-0548">Nucleotidyltransferase</keyword>
<evidence type="ECO:0000259" key="13">
    <source>
        <dbReference type="PROSITE" id="PS50994"/>
    </source>
</evidence>
<dbReference type="InterPro" id="IPR012337">
    <property type="entry name" value="RNaseH-like_sf"/>
</dbReference>
<evidence type="ECO:0000313" key="15">
    <source>
        <dbReference type="Proteomes" id="UP000005207"/>
    </source>
</evidence>
<feature type="domain" description="Reverse transcriptase" evidence="12">
    <location>
        <begin position="459"/>
        <end position="637"/>
    </location>
</feature>
<accession>A0A669F008</accession>
<dbReference type="PANTHER" id="PTHR37984:SF5">
    <property type="entry name" value="PROTEIN NYNRIN-LIKE"/>
    <property type="match status" value="1"/>
</dbReference>
<keyword evidence="15" id="KW-1185">Reference proteome</keyword>
<dbReference type="InterPro" id="IPR000477">
    <property type="entry name" value="RT_dom"/>
</dbReference>
<evidence type="ECO:0000259" key="11">
    <source>
        <dbReference type="PROSITE" id="PS50175"/>
    </source>
</evidence>
<feature type="domain" description="Integrase catalytic" evidence="13">
    <location>
        <begin position="1009"/>
        <end position="1116"/>
    </location>
</feature>
<dbReference type="FunFam" id="1.10.340.70:FF:000003">
    <property type="entry name" value="Protein CBG25708"/>
    <property type="match status" value="1"/>
</dbReference>
<dbReference type="Pfam" id="PF17919">
    <property type="entry name" value="RT_RNaseH_2"/>
    <property type="match status" value="1"/>
</dbReference>
<keyword evidence="6" id="KW-0255">Endonuclease</keyword>
<reference evidence="14" key="3">
    <citation type="submission" date="2025-09" db="UniProtKB">
        <authorList>
            <consortium name="Ensembl"/>
        </authorList>
    </citation>
    <scope>IDENTIFICATION</scope>
</reference>
<evidence type="ECO:0000256" key="4">
    <source>
        <dbReference type="ARBA" id="ARBA00022695"/>
    </source>
</evidence>
<keyword evidence="3" id="KW-0808">Transferase</keyword>
<evidence type="ECO:0000259" key="12">
    <source>
        <dbReference type="PROSITE" id="PS50878"/>
    </source>
</evidence>
<dbReference type="GO" id="GO:0006508">
    <property type="term" value="P:proteolysis"/>
    <property type="evidence" value="ECO:0007669"/>
    <property type="project" value="InterPro"/>
</dbReference>
<keyword evidence="8" id="KW-0511">Multifunctional enzyme</keyword>
<dbReference type="InterPro" id="IPR041588">
    <property type="entry name" value="Integrase_H2C2"/>
</dbReference>
<dbReference type="GO" id="GO:0004523">
    <property type="term" value="F:RNA-DNA hybrid ribonuclease activity"/>
    <property type="evidence" value="ECO:0007669"/>
    <property type="project" value="UniProtKB-EC"/>
</dbReference>
<dbReference type="GO" id="GO:0003676">
    <property type="term" value="F:nucleic acid binding"/>
    <property type="evidence" value="ECO:0007669"/>
    <property type="project" value="InterPro"/>
</dbReference>
<dbReference type="PANTHER" id="PTHR37984">
    <property type="entry name" value="PROTEIN CBG26694"/>
    <property type="match status" value="1"/>
</dbReference>
<dbReference type="GO" id="GO:0015074">
    <property type="term" value="P:DNA integration"/>
    <property type="evidence" value="ECO:0007669"/>
    <property type="project" value="InterPro"/>
</dbReference>
<feature type="compositionally biased region" description="Basic and acidic residues" evidence="10">
    <location>
        <begin position="1309"/>
        <end position="1321"/>
    </location>
</feature>
<evidence type="ECO:0000313" key="14">
    <source>
        <dbReference type="Ensembl" id="ENSONIP00000076826.1"/>
    </source>
</evidence>
<dbReference type="Pfam" id="PF00078">
    <property type="entry name" value="RVT_1"/>
    <property type="match status" value="1"/>
</dbReference>
<dbReference type="Proteomes" id="UP000005207">
    <property type="component" value="Linkage group LG17"/>
</dbReference>
<dbReference type="Gene3D" id="3.30.420.10">
    <property type="entry name" value="Ribonuclease H-like superfamily/Ribonuclease H"/>
    <property type="match status" value="1"/>
</dbReference>
<dbReference type="Pfam" id="PF00665">
    <property type="entry name" value="rve"/>
    <property type="match status" value="1"/>
</dbReference>
<dbReference type="OMA" id="VQDHEYD"/>
<dbReference type="InterPro" id="IPR050951">
    <property type="entry name" value="Retrovirus_Pol_polyprotein"/>
</dbReference>
<dbReference type="InterPro" id="IPR043502">
    <property type="entry name" value="DNA/RNA_pol_sf"/>
</dbReference>
<dbReference type="InterPro" id="IPR041577">
    <property type="entry name" value="RT_RNaseH_2"/>
</dbReference>
<dbReference type="GO" id="GO:0016779">
    <property type="term" value="F:nucleotidyltransferase activity"/>
    <property type="evidence" value="ECO:0007669"/>
    <property type="project" value="UniProtKB-KW"/>
</dbReference>
<dbReference type="SUPFAM" id="SSF56672">
    <property type="entry name" value="DNA/RNA polymerases"/>
    <property type="match status" value="1"/>
</dbReference>
<proteinExistence type="inferred from homology"/>
<name>A0A669F008_ORENI</name>
<protein>
    <recommendedName>
        <fullName evidence="9">Gypsy retrotransposon integrase-like protein 1</fullName>
        <ecNumber evidence="2">3.1.26.4</ecNumber>
    </recommendedName>
</protein>
<dbReference type="InterPro" id="IPR001995">
    <property type="entry name" value="Peptidase_A2_cat"/>
</dbReference>
<feature type="domain" description="Peptidase A2" evidence="11">
    <location>
        <begin position="311"/>
        <end position="389"/>
    </location>
</feature>
<dbReference type="Pfam" id="PF17921">
    <property type="entry name" value="Integrase_H2C2"/>
    <property type="match status" value="1"/>
</dbReference>
<keyword evidence="7" id="KW-0378">Hydrolase</keyword>
<dbReference type="Gene3D" id="2.40.70.10">
    <property type="entry name" value="Acid Proteases"/>
    <property type="match status" value="1"/>
</dbReference>
<feature type="compositionally biased region" description="Low complexity" evidence="10">
    <location>
        <begin position="1265"/>
        <end position="1279"/>
    </location>
</feature>
<evidence type="ECO:0000256" key="6">
    <source>
        <dbReference type="ARBA" id="ARBA00022759"/>
    </source>
</evidence>
<feature type="region of interest" description="Disordered" evidence="10">
    <location>
        <begin position="1244"/>
        <end position="1321"/>
    </location>
</feature>
<dbReference type="FunFam" id="3.30.70.270:FF:000023">
    <property type="entry name" value="Pol"/>
    <property type="match status" value="1"/>
</dbReference>
<reference evidence="14" key="2">
    <citation type="submission" date="2025-08" db="UniProtKB">
        <authorList>
            <consortium name="Ensembl"/>
        </authorList>
    </citation>
    <scope>IDENTIFICATION</scope>
</reference>
<dbReference type="InterPro" id="IPR021109">
    <property type="entry name" value="Peptidase_aspartic_dom_sf"/>
</dbReference>
<dbReference type="InterPro" id="IPR001584">
    <property type="entry name" value="Integrase_cat-core"/>
</dbReference>
<evidence type="ECO:0000256" key="10">
    <source>
        <dbReference type="SAM" id="MobiDB-lite"/>
    </source>
</evidence>
<dbReference type="EC" id="3.1.26.4" evidence="2"/>
<evidence type="ECO:0000256" key="5">
    <source>
        <dbReference type="ARBA" id="ARBA00022722"/>
    </source>
</evidence>
<dbReference type="PROSITE" id="PS50994">
    <property type="entry name" value="INTEGRASE"/>
    <property type="match status" value="1"/>
</dbReference>
<dbReference type="CDD" id="cd01647">
    <property type="entry name" value="RT_LTR"/>
    <property type="match status" value="1"/>
</dbReference>
<dbReference type="PROSITE" id="PS50878">
    <property type="entry name" value="RT_POL"/>
    <property type="match status" value="1"/>
</dbReference>
<evidence type="ECO:0000256" key="3">
    <source>
        <dbReference type="ARBA" id="ARBA00022679"/>
    </source>
</evidence>
<evidence type="ECO:0000256" key="7">
    <source>
        <dbReference type="ARBA" id="ARBA00022801"/>
    </source>
</evidence>
<organism evidence="14 15">
    <name type="scientific">Oreochromis niloticus</name>
    <name type="common">Nile tilapia</name>
    <name type="synonym">Tilapia nilotica</name>
    <dbReference type="NCBI Taxonomy" id="8128"/>
    <lineage>
        <taxon>Eukaryota</taxon>
        <taxon>Metazoa</taxon>
        <taxon>Chordata</taxon>
        <taxon>Craniata</taxon>
        <taxon>Vertebrata</taxon>
        <taxon>Euteleostomi</taxon>
        <taxon>Actinopterygii</taxon>
        <taxon>Neopterygii</taxon>
        <taxon>Teleostei</taxon>
        <taxon>Neoteleostei</taxon>
        <taxon>Acanthomorphata</taxon>
        <taxon>Ovalentaria</taxon>
        <taxon>Cichlomorphae</taxon>
        <taxon>Cichliformes</taxon>
        <taxon>Cichlidae</taxon>
        <taxon>African cichlids</taxon>
        <taxon>Pseudocrenilabrinae</taxon>
        <taxon>Oreochromini</taxon>
        <taxon>Oreochromis</taxon>
    </lineage>
</organism>
<dbReference type="Ensembl" id="ENSONIT00000055991.1">
    <property type="protein sequence ID" value="ENSONIP00000076826.1"/>
    <property type="gene ID" value="ENSONIG00000042939.1"/>
</dbReference>
<dbReference type="CDD" id="cd09274">
    <property type="entry name" value="RNase_HI_RT_Ty3"/>
    <property type="match status" value="1"/>
</dbReference>
<dbReference type="InterPro" id="IPR036397">
    <property type="entry name" value="RNaseH_sf"/>
</dbReference>
<dbReference type="FunFam" id="3.10.20.370:FF:000001">
    <property type="entry name" value="Retrovirus-related Pol polyprotein from transposon 17.6-like protein"/>
    <property type="match status" value="1"/>
</dbReference>
<evidence type="ECO:0000256" key="1">
    <source>
        <dbReference type="ARBA" id="ARBA00010879"/>
    </source>
</evidence>